<proteinExistence type="predicted"/>
<protein>
    <submittedName>
        <fullName evidence="3">Uncharacterized protein</fullName>
    </submittedName>
</protein>
<keyword evidence="2" id="KW-1133">Transmembrane helix</keyword>
<feature type="transmembrane region" description="Helical" evidence="2">
    <location>
        <begin position="83"/>
        <end position="107"/>
    </location>
</feature>
<dbReference type="AlphaFoldDB" id="A0A409VDW4"/>
<gene>
    <name evidence="3" type="ORF">CVT24_005157</name>
</gene>
<dbReference type="STRING" id="181874.A0A409VDW4"/>
<name>A0A409VDW4_9AGAR</name>
<keyword evidence="2" id="KW-0472">Membrane</keyword>
<comment type="caution">
    <text evidence="3">The sequence shown here is derived from an EMBL/GenBank/DDBJ whole genome shotgun (WGS) entry which is preliminary data.</text>
</comment>
<feature type="region of interest" description="Disordered" evidence="1">
    <location>
        <begin position="317"/>
        <end position="398"/>
    </location>
</feature>
<dbReference type="Proteomes" id="UP000284842">
    <property type="component" value="Unassembled WGS sequence"/>
</dbReference>
<evidence type="ECO:0000313" key="3">
    <source>
        <dbReference type="EMBL" id="PPQ63500.1"/>
    </source>
</evidence>
<feature type="transmembrane region" description="Helical" evidence="2">
    <location>
        <begin position="29"/>
        <end position="47"/>
    </location>
</feature>
<dbReference type="InParanoid" id="A0A409VDW4"/>
<feature type="compositionally biased region" description="Polar residues" evidence="1">
    <location>
        <begin position="326"/>
        <end position="342"/>
    </location>
</feature>
<dbReference type="EMBL" id="NHTK01006121">
    <property type="protein sequence ID" value="PPQ63500.1"/>
    <property type="molecule type" value="Genomic_DNA"/>
</dbReference>
<keyword evidence="4" id="KW-1185">Reference proteome</keyword>
<organism evidence="3 4">
    <name type="scientific">Panaeolus cyanescens</name>
    <dbReference type="NCBI Taxonomy" id="181874"/>
    <lineage>
        <taxon>Eukaryota</taxon>
        <taxon>Fungi</taxon>
        <taxon>Dikarya</taxon>
        <taxon>Basidiomycota</taxon>
        <taxon>Agaricomycotina</taxon>
        <taxon>Agaricomycetes</taxon>
        <taxon>Agaricomycetidae</taxon>
        <taxon>Agaricales</taxon>
        <taxon>Agaricineae</taxon>
        <taxon>Galeropsidaceae</taxon>
        <taxon>Panaeolus</taxon>
    </lineage>
</organism>
<feature type="compositionally biased region" description="Low complexity" evidence="1">
    <location>
        <begin position="366"/>
        <end position="381"/>
    </location>
</feature>
<dbReference type="OrthoDB" id="3249582at2759"/>
<reference evidence="3 4" key="1">
    <citation type="journal article" date="2018" name="Evol. Lett.">
        <title>Horizontal gene cluster transfer increased hallucinogenic mushroom diversity.</title>
        <authorList>
            <person name="Reynolds H.T."/>
            <person name="Vijayakumar V."/>
            <person name="Gluck-Thaler E."/>
            <person name="Korotkin H.B."/>
            <person name="Matheny P.B."/>
            <person name="Slot J.C."/>
        </authorList>
    </citation>
    <scope>NUCLEOTIDE SEQUENCE [LARGE SCALE GENOMIC DNA]</scope>
    <source>
        <strain evidence="3 4">2629</strain>
    </source>
</reference>
<sequence>METILLIASMFGLFGALLQFRTIIKVYGYVLYGHFVINLGIAAYLLVKILQASRAARILACQTAIQNVQGQNQCQGLLDVAKWIYLVVAFLVLFIELYGAIVVTRFVNKVEHEKAGRHSSRMDTELAFRVHEHRYAQLHDDTRSSTNIPLGTSFGDVGEEFNPYVEHGYDAPRPGGPSDSKIHALRSNSISKVPSMEEGYGGGTWSHRDFVSDEKSMVQEQESRMADKTQTKRPPSEFDTYETSLYEIAPTSEALDPLLPGVVHVLNTSPTLPTFQIHTPTTPQLSSVPLNTKSRVDSSTIPLILDLRLDLIRTRLRSPTPPPVSRQPSSRNSLPLPNTTSWPLPPTLGLLMQATMQAREARRTRPQPTTVPTPTTTTTTPNLNRNVRMPGGIGSGLD</sequence>
<keyword evidence="2" id="KW-0812">Transmembrane</keyword>
<accession>A0A409VDW4</accession>
<evidence type="ECO:0000313" key="4">
    <source>
        <dbReference type="Proteomes" id="UP000284842"/>
    </source>
</evidence>
<evidence type="ECO:0000256" key="1">
    <source>
        <dbReference type="SAM" id="MobiDB-lite"/>
    </source>
</evidence>
<evidence type="ECO:0000256" key="2">
    <source>
        <dbReference type="SAM" id="Phobius"/>
    </source>
</evidence>